<sequence>MSSSYDRQDDDSPPDSPPETPAAQVRAQKRQLRRSTRTLTRERLKLSRTEAHQKARIKTLAGRGDVAAARAEAAGLVRTRRTMASLSSAVTRLDGLASQLDAAAATAAMAGALASATAAMKSMDVGGSQLRGVLREYERESGRAALASEMMGEAVDDALAGEADAADADEMVDAVMDELGLEVAGGLADVPTARVGATGVAEAEEVVDPALQSRLEQLRR</sequence>
<feature type="region of interest" description="Disordered" evidence="1">
    <location>
        <begin position="1"/>
        <end position="51"/>
    </location>
</feature>
<protein>
    <submittedName>
        <fullName evidence="2">Uncharacterized protein</fullName>
    </submittedName>
</protein>
<evidence type="ECO:0000313" key="3">
    <source>
        <dbReference type="Proteomes" id="UP000218209"/>
    </source>
</evidence>
<dbReference type="Gene3D" id="6.10.140.1230">
    <property type="match status" value="1"/>
</dbReference>
<accession>A0A1X6NWF5</accession>
<reference evidence="2 3" key="1">
    <citation type="submission" date="2017-03" db="EMBL/GenBank/DDBJ databases">
        <title>WGS assembly of Porphyra umbilicalis.</title>
        <authorList>
            <person name="Brawley S.H."/>
            <person name="Blouin N.A."/>
            <person name="Ficko-Blean E."/>
            <person name="Wheeler G.L."/>
            <person name="Lohr M."/>
            <person name="Goodson H.V."/>
            <person name="Jenkins J.W."/>
            <person name="Blaby-Haas C.E."/>
            <person name="Helliwell K.E."/>
            <person name="Chan C."/>
            <person name="Marriage T."/>
            <person name="Bhattacharya D."/>
            <person name="Klein A.S."/>
            <person name="Badis Y."/>
            <person name="Brodie J."/>
            <person name="Cao Y."/>
            <person name="Collen J."/>
            <person name="Dittami S.M."/>
            <person name="Gachon C.M."/>
            <person name="Green B.R."/>
            <person name="Karpowicz S."/>
            <person name="Kim J.W."/>
            <person name="Kudahl U."/>
            <person name="Lin S."/>
            <person name="Michel G."/>
            <person name="Mittag M."/>
            <person name="Olson B.J."/>
            <person name="Pangilinan J."/>
            <person name="Peng Y."/>
            <person name="Qiu H."/>
            <person name="Shu S."/>
            <person name="Singer J.T."/>
            <person name="Smith A.G."/>
            <person name="Sprecher B.N."/>
            <person name="Wagner V."/>
            <person name="Wang W."/>
            <person name="Wang Z.-Y."/>
            <person name="Yan J."/>
            <person name="Yarish C."/>
            <person name="Zoeuner-Riek S."/>
            <person name="Zhuang Y."/>
            <person name="Zou Y."/>
            <person name="Lindquist E.A."/>
            <person name="Grimwood J."/>
            <person name="Barry K."/>
            <person name="Rokhsar D.S."/>
            <person name="Schmutz J."/>
            <person name="Stiller J.W."/>
            <person name="Grossman A.R."/>
            <person name="Prochnik S.E."/>
        </authorList>
    </citation>
    <scope>NUCLEOTIDE SEQUENCE [LARGE SCALE GENOMIC DNA]</scope>
    <source>
        <strain evidence="2">4086291</strain>
    </source>
</reference>
<organism evidence="2 3">
    <name type="scientific">Porphyra umbilicalis</name>
    <name type="common">Purple laver</name>
    <name type="synonym">Red alga</name>
    <dbReference type="NCBI Taxonomy" id="2786"/>
    <lineage>
        <taxon>Eukaryota</taxon>
        <taxon>Rhodophyta</taxon>
        <taxon>Bangiophyceae</taxon>
        <taxon>Bangiales</taxon>
        <taxon>Bangiaceae</taxon>
        <taxon>Porphyra</taxon>
    </lineage>
</organism>
<dbReference type="Proteomes" id="UP000218209">
    <property type="component" value="Unassembled WGS sequence"/>
</dbReference>
<dbReference type="GO" id="GO:0007034">
    <property type="term" value="P:vacuolar transport"/>
    <property type="evidence" value="ECO:0007669"/>
    <property type="project" value="InterPro"/>
</dbReference>
<feature type="compositionally biased region" description="Basic and acidic residues" evidence="1">
    <location>
        <begin position="39"/>
        <end position="51"/>
    </location>
</feature>
<feature type="compositionally biased region" description="Basic residues" evidence="1">
    <location>
        <begin position="27"/>
        <end position="36"/>
    </location>
</feature>
<dbReference type="InterPro" id="IPR005024">
    <property type="entry name" value="Snf7_fam"/>
</dbReference>
<dbReference type="EMBL" id="KV919030">
    <property type="protein sequence ID" value="OSX72927.1"/>
    <property type="molecule type" value="Genomic_DNA"/>
</dbReference>
<evidence type="ECO:0000256" key="1">
    <source>
        <dbReference type="SAM" id="MobiDB-lite"/>
    </source>
</evidence>
<dbReference type="PANTHER" id="PTHR10476">
    <property type="entry name" value="CHARGED MULTIVESICULAR BODY PROTEIN"/>
    <property type="match status" value="1"/>
</dbReference>
<dbReference type="Pfam" id="PF03357">
    <property type="entry name" value="Snf7"/>
    <property type="match status" value="1"/>
</dbReference>
<evidence type="ECO:0000313" key="2">
    <source>
        <dbReference type="EMBL" id="OSX72927.1"/>
    </source>
</evidence>
<keyword evidence="3" id="KW-1185">Reference proteome</keyword>
<proteinExistence type="predicted"/>
<gene>
    <name evidence="2" type="ORF">BU14_0393s0015</name>
</gene>
<dbReference type="AlphaFoldDB" id="A0A1X6NWF5"/>
<name>A0A1X6NWF5_PORUM</name>